<reference evidence="1" key="1">
    <citation type="submission" date="2023-07" db="EMBL/GenBank/DDBJ databases">
        <authorList>
            <person name="Pelsma A.J. K."/>
        </authorList>
    </citation>
    <scope>NUCLEOTIDE SEQUENCE</scope>
</reference>
<protein>
    <submittedName>
        <fullName evidence="1">Uncharacterized protein</fullName>
    </submittedName>
</protein>
<sequence>MTLIELPRRKAEPRIFVQPAPDLHRRVSRALKALDGLPEGLELPGLDDLADALISIADELEGDADLEDDELGDEEAFPLFSFAGLTRR</sequence>
<accession>A0AA48M6P7</accession>
<organism evidence="1">
    <name type="scientific">freshwater sediment metagenome</name>
    <dbReference type="NCBI Taxonomy" id="556182"/>
    <lineage>
        <taxon>unclassified sequences</taxon>
        <taxon>metagenomes</taxon>
        <taxon>ecological metagenomes</taxon>
    </lineage>
</organism>
<dbReference type="EMBL" id="OY288114">
    <property type="protein sequence ID" value="CAJ0885440.1"/>
    <property type="molecule type" value="Genomic_DNA"/>
</dbReference>
<evidence type="ECO:0000313" key="1">
    <source>
        <dbReference type="EMBL" id="CAJ0885440.1"/>
    </source>
</evidence>
<gene>
    <name evidence="1" type="ORF">AMST5_03615</name>
</gene>
<dbReference type="AlphaFoldDB" id="A0AA48M6P7"/>
<proteinExistence type="predicted"/>
<name>A0AA48M6P7_9ZZZZ</name>